<evidence type="ECO:0000256" key="7">
    <source>
        <dbReference type="PIRNR" id="PIRNR005539"/>
    </source>
</evidence>
<evidence type="ECO:0000259" key="9">
    <source>
        <dbReference type="Pfam" id="PF12697"/>
    </source>
</evidence>
<dbReference type="GO" id="GO:0006508">
    <property type="term" value="P:proteolysis"/>
    <property type="evidence" value="ECO:0007669"/>
    <property type="project" value="InterPro"/>
</dbReference>
<evidence type="ECO:0000256" key="5">
    <source>
        <dbReference type="ARBA" id="ARBA00022801"/>
    </source>
</evidence>
<reference evidence="10 11" key="1">
    <citation type="submission" date="2016-10" db="EMBL/GenBank/DDBJ databases">
        <title>The Draft Genome Sequence of Actinokineospora bangkokensis 44EHWT reveals the biosynthetic pathway of antifungal compounds Thailandins with unusual extender unit butylmalonyl-CoA.</title>
        <authorList>
            <person name="Greule A."/>
            <person name="Intra B."/>
            <person name="Flemming S."/>
            <person name="Rommel M.G."/>
            <person name="Panbangred W."/>
            <person name="Bechthold A."/>
        </authorList>
    </citation>
    <scope>NUCLEOTIDE SEQUENCE [LARGE SCALE GENOMIC DNA]</scope>
    <source>
        <strain evidence="10 11">44EHW</strain>
    </source>
</reference>
<dbReference type="InterPro" id="IPR002410">
    <property type="entry name" value="Peptidase_S33"/>
</dbReference>
<dbReference type="InterPro" id="IPR029058">
    <property type="entry name" value="AB_hydrolase_fold"/>
</dbReference>
<evidence type="ECO:0000256" key="8">
    <source>
        <dbReference type="PIRSR" id="PIRSR005539-1"/>
    </source>
</evidence>
<keyword evidence="11" id="KW-1185">Reference proteome</keyword>
<accession>A0A1Q9LQ28</accession>
<dbReference type="STRING" id="1193682.BJP25_09960"/>
<name>A0A1Q9LQ28_9PSEU</name>
<dbReference type="InterPro" id="IPR050228">
    <property type="entry name" value="Carboxylesterase_BioH"/>
</dbReference>
<evidence type="ECO:0000256" key="1">
    <source>
        <dbReference type="ARBA" id="ARBA00001585"/>
    </source>
</evidence>
<feature type="active site" description="Nucleophile" evidence="8">
    <location>
        <position position="109"/>
    </location>
</feature>
<dbReference type="GO" id="GO:0004177">
    <property type="term" value="F:aminopeptidase activity"/>
    <property type="evidence" value="ECO:0007669"/>
    <property type="project" value="UniProtKB-EC"/>
</dbReference>
<dbReference type="Proteomes" id="UP000186040">
    <property type="component" value="Unassembled WGS sequence"/>
</dbReference>
<dbReference type="NCBIfam" id="TIGR01250">
    <property type="entry name" value="pro_imino_pep_2"/>
    <property type="match status" value="1"/>
</dbReference>
<dbReference type="InterPro" id="IPR005945">
    <property type="entry name" value="Pro_imino_pep"/>
</dbReference>
<dbReference type="RefSeq" id="WP_075973511.1">
    <property type="nucleotide sequence ID" value="NZ_MKQR01000007.1"/>
</dbReference>
<dbReference type="EMBL" id="MKQR01000007">
    <property type="protein sequence ID" value="OLR94130.1"/>
    <property type="molecule type" value="Genomic_DNA"/>
</dbReference>
<protein>
    <recommendedName>
        <fullName evidence="4">Proline iminopeptidase</fullName>
        <ecNumber evidence="3">3.4.11.5</ecNumber>
    </recommendedName>
    <alternativeName>
        <fullName evidence="6">Prolyl aminopeptidase</fullName>
    </alternativeName>
</protein>
<keyword evidence="5 7" id="KW-0378">Hydrolase</keyword>
<evidence type="ECO:0000256" key="3">
    <source>
        <dbReference type="ARBA" id="ARBA00012568"/>
    </source>
</evidence>
<comment type="similarity">
    <text evidence="2 7">Belongs to the peptidase S33 family.</text>
</comment>
<feature type="active site" evidence="8">
    <location>
        <position position="249"/>
    </location>
</feature>
<dbReference type="EC" id="3.4.11.5" evidence="3"/>
<dbReference type="Gene3D" id="3.40.50.1820">
    <property type="entry name" value="alpha/beta hydrolase"/>
    <property type="match status" value="1"/>
</dbReference>
<sequence>MTTAQPCRSAGGSMTWRGRETWFRVVGDPGSATGAPLVLCHGGPGMTHDYLLPFSLPDRLCLYYDQFGAGRSGRGAVDERWTPELFLSELSELVDHVGFSDGYHLLGHSWGGMLALDHATCSNPGLKSVTAVSAFAKAADFAAGVARLVAALPPETRAAIEHHEAAGTTDDPEYQRAVRVFYRAHVCRTKPVPDAVLATLAALAEESTVYSAMMGPSEFTLTGSLRDWDATTRLAGVRVPALLVSGAHDEVTPEVSRALHEAVPGSRWELFEGSSHMSHVEEPERFAAVVGDFLAQHD</sequence>
<evidence type="ECO:0000256" key="2">
    <source>
        <dbReference type="ARBA" id="ARBA00010088"/>
    </source>
</evidence>
<dbReference type="PANTHER" id="PTHR43194">
    <property type="entry name" value="HYDROLASE ALPHA/BETA FOLD FAMILY"/>
    <property type="match status" value="1"/>
</dbReference>
<comment type="catalytic activity">
    <reaction evidence="1">
        <text>Release of N-terminal proline from a peptide.</text>
        <dbReference type="EC" id="3.4.11.5"/>
    </reaction>
</comment>
<evidence type="ECO:0000256" key="4">
    <source>
        <dbReference type="ARBA" id="ARBA00021843"/>
    </source>
</evidence>
<dbReference type="InterPro" id="IPR000073">
    <property type="entry name" value="AB_hydrolase_1"/>
</dbReference>
<evidence type="ECO:0000313" key="11">
    <source>
        <dbReference type="Proteomes" id="UP000186040"/>
    </source>
</evidence>
<dbReference type="PIRSF" id="PIRSF005539">
    <property type="entry name" value="Pept_S33_TRI_F1"/>
    <property type="match status" value="1"/>
</dbReference>
<dbReference type="Pfam" id="PF12697">
    <property type="entry name" value="Abhydrolase_6"/>
    <property type="match status" value="1"/>
</dbReference>
<comment type="caution">
    <text evidence="10">The sequence shown here is derived from an EMBL/GenBank/DDBJ whole genome shotgun (WGS) entry which is preliminary data.</text>
</comment>
<dbReference type="PANTHER" id="PTHR43194:SF2">
    <property type="entry name" value="PEROXISOMAL MEMBRANE PROTEIN LPX1"/>
    <property type="match status" value="1"/>
</dbReference>
<dbReference type="SUPFAM" id="SSF53474">
    <property type="entry name" value="alpha/beta-Hydrolases"/>
    <property type="match status" value="1"/>
</dbReference>
<evidence type="ECO:0000256" key="6">
    <source>
        <dbReference type="ARBA" id="ARBA00029605"/>
    </source>
</evidence>
<evidence type="ECO:0000313" key="10">
    <source>
        <dbReference type="EMBL" id="OLR94130.1"/>
    </source>
</evidence>
<gene>
    <name evidence="10" type="ORF">BJP25_09960</name>
</gene>
<proteinExistence type="inferred from homology"/>
<feature type="domain" description="AB hydrolase-1" evidence="9">
    <location>
        <begin position="37"/>
        <end position="289"/>
    </location>
</feature>
<feature type="active site" description="Proton donor" evidence="8">
    <location>
        <position position="276"/>
    </location>
</feature>
<dbReference type="PRINTS" id="PR00793">
    <property type="entry name" value="PROAMNOPTASE"/>
</dbReference>
<dbReference type="AlphaFoldDB" id="A0A1Q9LQ28"/>
<organism evidence="10 11">
    <name type="scientific">Actinokineospora bangkokensis</name>
    <dbReference type="NCBI Taxonomy" id="1193682"/>
    <lineage>
        <taxon>Bacteria</taxon>
        <taxon>Bacillati</taxon>
        <taxon>Actinomycetota</taxon>
        <taxon>Actinomycetes</taxon>
        <taxon>Pseudonocardiales</taxon>
        <taxon>Pseudonocardiaceae</taxon>
        <taxon>Actinokineospora</taxon>
    </lineage>
</organism>